<evidence type="ECO:0000313" key="3">
    <source>
        <dbReference type="Proteomes" id="UP000509367"/>
    </source>
</evidence>
<dbReference type="Pfam" id="PF13439">
    <property type="entry name" value="Glyco_transf_4"/>
    <property type="match status" value="1"/>
</dbReference>
<name>A0A6N1VBG6_9HYPH</name>
<dbReference type="KEGG" id="orm:HTY61_07595"/>
<dbReference type="Pfam" id="PF13692">
    <property type="entry name" value="Glyco_trans_1_4"/>
    <property type="match status" value="1"/>
</dbReference>
<proteinExistence type="predicted"/>
<dbReference type="GO" id="GO:0016757">
    <property type="term" value="F:glycosyltransferase activity"/>
    <property type="evidence" value="ECO:0007669"/>
    <property type="project" value="UniProtKB-ARBA"/>
</dbReference>
<keyword evidence="2" id="KW-0808">Transferase</keyword>
<dbReference type="Gene3D" id="3.40.50.2000">
    <property type="entry name" value="Glycogen Phosphorylase B"/>
    <property type="match status" value="2"/>
</dbReference>
<feature type="domain" description="Glycosyltransferase subfamily 4-like N-terminal" evidence="1">
    <location>
        <begin position="17"/>
        <end position="189"/>
    </location>
</feature>
<dbReference type="Proteomes" id="UP000509367">
    <property type="component" value="Chromosome"/>
</dbReference>
<evidence type="ECO:0000259" key="1">
    <source>
        <dbReference type="Pfam" id="PF13439"/>
    </source>
</evidence>
<dbReference type="InterPro" id="IPR028098">
    <property type="entry name" value="Glyco_trans_4-like_N"/>
</dbReference>
<evidence type="ECO:0000313" key="2">
    <source>
        <dbReference type="EMBL" id="QKV18326.1"/>
    </source>
</evidence>
<reference evidence="2 3" key="1">
    <citation type="submission" date="2020-06" db="EMBL/GenBank/DDBJ databases">
        <title>Oricola thermophila sp. nov. isolated from a tidal sediments.</title>
        <authorList>
            <person name="Kwon K.K."/>
            <person name="Yang S.-H."/>
            <person name="Park M.-J."/>
        </authorList>
    </citation>
    <scope>NUCLEOTIDE SEQUENCE [LARGE SCALE GENOMIC DNA]</scope>
    <source>
        <strain evidence="2 3">MEBiC13590</strain>
    </source>
</reference>
<keyword evidence="3" id="KW-1185">Reference proteome</keyword>
<dbReference type="PANTHER" id="PTHR12526:SF637">
    <property type="entry name" value="GLYCOSYLTRANSFERASE EPSF-RELATED"/>
    <property type="match status" value="1"/>
</dbReference>
<dbReference type="EMBL" id="CP054836">
    <property type="protein sequence ID" value="QKV18326.1"/>
    <property type="molecule type" value="Genomic_DNA"/>
</dbReference>
<accession>A0A6N1VBG6</accession>
<dbReference type="RefSeq" id="WP_175276220.1">
    <property type="nucleotide sequence ID" value="NZ_CP054836.1"/>
</dbReference>
<dbReference type="PANTHER" id="PTHR12526">
    <property type="entry name" value="GLYCOSYLTRANSFERASE"/>
    <property type="match status" value="1"/>
</dbReference>
<gene>
    <name evidence="2" type="ORF">HTY61_07595</name>
</gene>
<organism evidence="2 3">
    <name type="scientific">Oricola thermophila</name>
    <dbReference type="NCBI Taxonomy" id="2742145"/>
    <lineage>
        <taxon>Bacteria</taxon>
        <taxon>Pseudomonadati</taxon>
        <taxon>Pseudomonadota</taxon>
        <taxon>Alphaproteobacteria</taxon>
        <taxon>Hyphomicrobiales</taxon>
        <taxon>Ahrensiaceae</taxon>
        <taxon>Oricola</taxon>
    </lineage>
</organism>
<dbReference type="CDD" id="cd03801">
    <property type="entry name" value="GT4_PimA-like"/>
    <property type="match status" value="1"/>
</dbReference>
<dbReference type="AlphaFoldDB" id="A0A6N1VBG6"/>
<sequence>MPNHESLRIIHVLRAPMGGLFRHVRDLAEAHAAEGHMVGVICDVPGTTGYNEEMAAGLASSLPLGLHRVGMRREIGIRDLAGAGELLRLIKSLQPDVLHGHGAKGGVYARALGSLVRAGRSRVARLYSPHGGSLHYDRASRSGQVYFRIERALERLTDHILFVAEYERRTYREKVGEPRCSWTVNYNGLRDTEFEPVKPVATPADFLFLGEMRMLKGPDLFLQALDKVRARGNPGVRAIMVGAGPDTSAIRSLADSLDLSGSVAFRPPMTAREAFSMARVFVMPSRAEALPYVTLEALAAGMPVIATAVGGIPEIFGTDSLALVAPDADDLAEKMAAAIADPAGYSATMPDRDTLTARFSARAMADTAMQAYRSALALRR</sequence>
<dbReference type="SUPFAM" id="SSF53756">
    <property type="entry name" value="UDP-Glycosyltransferase/glycogen phosphorylase"/>
    <property type="match status" value="1"/>
</dbReference>
<protein>
    <submittedName>
        <fullName evidence="2">Glycosyltransferase family 4 protein</fullName>
    </submittedName>
</protein>